<keyword evidence="4" id="KW-1185">Reference proteome</keyword>
<dbReference type="Pfam" id="PF00109">
    <property type="entry name" value="ketoacyl-synt"/>
    <property type="match status" value="1"/>
</dbReference>
<feature type="domain" description="Beta-ketoacyl synthase-like N-terminal" evidence="2">
    <location>
        <begin position="34"/>
        <end position="162"/>
    </location>
</feature>
<dbReference type="InterPro" id="IPR000794">
    <property type="entry name" value="Beta-ketoacyl_synthase"/>
</dbReference>
<dbReference type="InterPro" id="IPR016039">
    <property type="entry name" value="Thiolase-like"/>
</dbReference>
<comment type="caution">
    <text evidence="3">The sequence shown here is derived from an EMBL/GenBank/DDBJ whole genome shotgun (WGS) entry which is preliminary data.</text>
</comment>
<evidence type="ECO:0000259" key="2">
    <source>
        <dbReference type="Pfam" id="PF00109"/>
    </source>
</evidence>
<reference evidence="4" key="1">
    <citation type="journal article" date="2019" name="Int. J. Syst. Evol. Microbiol.">
        <title>The Global Catalogue of Microorganisms (GCM) 10K type strain sequencing project: providing services to taxonomists for standard genome sequencing and annotation.</title>
        <authorList>
            <consortium name="The Broad Institute Genomics Platform"/>
            <consortium name="The Broad Institute Genome Sequencing Center for Infectious Disease"/>
            <person name="Wu L."/>
            <person name="Ma J."/>
        </authorList>
    </citation>
    <scope>NUCLEOTIDE SEQUENCE [LARGE SCALE GENOMIC DNA]</scope>
    <source>
        <strain evidence="4">DT43</strain>
    </source>
</reference>
<keyword evidence="1" id="KW-0808">Transferase</keyword>
<evidence type="ECO:0000256" key="1">
    <source>
        <dbReference type="ARBA" id="ARBA00022679"/>
    </source>
</evidence>
<dbReference type="PANTHER" id="PTHR11712">
    <property type="entry name" value="POLYKETIDE SYNTHASE-RELATED"/>
    <property type="match status" value="1"/>
</dbReference>
<dbReference type="Proteomes" id="UP001596012">
    <property type="component" value="Unassembled WGS sequence"/>
</dbReference>
<evidence type="ECO:0000313" key="4">
    <source>
        <dbReference type="Proteomes" id="UP001596012"/>
    </source>
</evidence>
<dbReference type="RefSeq" id="WP_386344735.1">
    <property type="nucleotide sequence ID" value="NZ_JBHSFG010000039.1"/>
</dbReference>
<dbReference type="EMBL" id="JBHSFG010000039">
    <property type="protein sequence ID" value="MFC4467420.1"/>
    <property type="molecule type" value="Genomic_DNA"/>
</dbReference>
<dbReference type="InterPro" id="IPR014030">
    <property type="entry name" value="Ketoacyl_synth_N"/>
</dbReference>
<evidence type="ECO:0000313" key="3">
    <source>
        <dbReference type="EMBL" id="MFC4467420.1"/>
    </source>
</evidence>
<dbReference type="SUPFAM" id="SSF53901">
    <property type="entry name" value="Thiolase-like"/>
    <property type="match status" value="1"/>
</dbReference>
<dbReference type="PANTHER" id="PTHR11712:SF336">
    <property type="entry name" value="3-OXOACYL-[ACYL-CARRIER-PROTEIN] SYNTHASE, MITOCHONDRIAL"/>
    <property type="match status" value="1"/>
</dbReference>
<protein>
    <submittedName>
        <fullName evidence="3">Beta-ketoacyl synthase N-terminal-like domain-containing protein</fullName>
    </submittedName>
</protein>
<gene>
    <name evidence="3" type="ORF">ACFPH6_23310</name>
</gene>
<organism evidence="3 4">
    <name type="scientific">Streptomyces xiangluensis</name>
    <dbReference type="NCBI Taxonomy" id="2665720"/>
    <lineage>
        <taxon>Bacteria</taxon>
        <taxon>Bacillati</taxon>
        <taxon>Actinomycetota</taxon>
        <taxon>Actinomycetes</taxon>
        <taxon>Kitasatosporales</taxon>
        <taxon>Streptomycetaceae</taxon>
        <taxon>Streptomyces</taxon>
    </lineage>
</organism>
<dbReference type="Gene3D" id="3.40.47.10">
    <property type="match status" value="1"/>
</dbReference>
<name>A0ABV8YTI4_9ACTN</name>
<accession>A0ABV8YTI4</accession>
<proteinExistence type="predicted"/>
<sequence length="308" mass="31539">MTQDFVISAFDTVAPPGPGLTGWFDQRAELGRGYRRLPPSAQYLLAAVKRALAQEGIGEALLAVPEERRAVAVGTNHAVAGMHAEIDQATVAGEARLLSPTAVPYFSPNLIASRIAMEHALKGFSLAVHTPRTAGLEALQAGLRALRSGRADWLLAGATEAVPPESDKAAVTVRGAAEEGALALVVEPAQAVRAGGRRALGRVEVRSVFVPPGQADVPQDVRAALGVLLEGLSYGAGPQVRLTGDCSPVARAVEAALDAPTEPAGAGSLRPFQAIAEALVQATAPQIVVTATAAGNVSAALVTPSTPQ</sequence>